<dbReference type="GO" id="GO:0004197">
    <property type="term" value="F:cysteine-type endopeptidase activity"/>
    <property type="evidence" value="ECO:0007669"/>
    <property type="project" value="InterPro"/>
</dbReference>
<sequence>MSSKDGQDFFDPADKGCRRALLIGIDYYNQSDPRKNLHGCVSDVNRLQDVLTHQGLVSRENIQVLCSSIPSGKYPKPTIPSYPGRDEIIAAIRTIISQSSQGDFVYFHFSGHGTRQDTVYAGKRGTRKDEALCCGDGSIIRDVEIDVLLNEMVGNGLKVLAVLDCCHSGGATRLSSQDGCTVRQREPEPIPEGIEWLGQDIVTEEDIHEGPSVKSDHWFWKDKAYHLIAACQPYELAQEFHHGNGQDTHGLLTFYLTECLTSLGPMMAVTTYHSIIQLLQAKCQSKNLARSQSPVLYGDANKVIFNLTPLSGNQLQHTMLTLVLRVEGRKAILGHGSVDGVSPGDVYQVSRPIDGDEAFQIQVVRVSEFESEAKATACNILNSHQFWEARLVEKANKIRVAVAPLGHHSDAFERVMAEWRDCVDQQFPVQFYFSEPFDNIDFFVRLKASEFQISDSGKSPLPNIPPLLADCQPGMTKRLVATLLHLSKYQKFSALQPERGDEYEGAWEFNVEPHTNTDTKRKYVISFTNNSPYTRVFISIFAVAPDWSIEQLIPVVGAAGEPVDPNRSIDRFRICMEIPPLLRRTKPKSMEDKLKVLVTTEAHDFSHWQISDIEKAQFESCRNVRAYTEGKFAVGERILVHELASLQ</sequence>
<dbReference type="VEuPathDB" id="FungiDB:FOIG_08532"/>
<dbReference type="VEuPathDB" id="FungiDB:FOXG_04661"/>
<dbReference type="Pfam" id="PF00656">
    <property type="entry name" value="Peptidase_C14"/>
    <property type="match status" value="1"/>
</dbReference>
<keyword evidence="3" id="KW-0788">Thiol protease</keyword>
<dbReference type="VEuPathDB" id="FungiDB:HZS61_014747"/>
<dbReference type="VEuPathDB" id="FungiDB:FOC1_g10005551"/>
<dbReference type="VEuPathDB" id="FungiDB:FOMG_02433"/>
<evidence type="ECO:0000256" key="3">
    <source>
        <dbReference type="ARBA" id="ARBA00022807"/>
    </source>
</evidence>
<dbReference type="PANTHER" id="PTHR48104:SF30">
    <property type="entry name" value="METACASPASE-1"/>
    <property type="match status" value="1"/>
</dbReference>
<dbReference type="VEuPathDB" id="FungiDB:FOC4_g10010100"/>
<dbReference type="VEuPathDB" id="FungiDB:FOZG_02350"/>
<evidence type="ECO:0000259" key="5">
    <source>
        <dbReference type="Pfam" id="PF00656"/>
    </source>
</evidence>
<dbReference type="GO" id="GO:0006508">
    <property type="term" value="P:proteolysis"/>
    <property type="evidence" value="ECO:0007669"/>
    <property type="project" value="InterPro"/>
</dbReference>
<accession>A0A2H3TND7</accession>
<dbReference type="Gene3D" id="3.40.50.1460">
    <property type="match status" value="1"/>
</dbReference>
<dbReference type="SUPFAM" id="SSF52129">
    <property type="entry name" value="Caspase-like"/>
    <property type="match status" value="1"/>
</dbReference>
<keyword evidence="2" id="KW-0053">Apoptosis</keyword>
<evidence type="ECO:0000256" key="4">
    <source>
        <dbReference type="ARBA" id="ARBA00023145"/>
    </source>
</evidence>
<evidence type="ECO:0000313" key="7">
    <source>
        <dbReference type="Proteomes" id="UP000219369"/>
    </source>
</evidence>
<feature type="domain" description="Peptidase C14 caspase" evidence="5">
    <location>
        <begin position="18"/>
        <end position="298"/>
    </location>
</feature>
<dbReference type="AlphaFoldDB" id="A0A2H3TND7"/>
<keyword evidence="3" id="KW-0645">Protease</keyword>
<name>A0A2H3TND7_FUSOX</name>
<reference evidence="7" key="1">
    <citation type="submission" date="2016-09" db="EMBL/GenBank/DDBJ databases">
        <authorList>
            <person name="Guldener U."/>
        </authorList>
    </citation>
    <scope>NUCLEOTIDE SEQUENCE [LARGE SCALE GENOMIC DNA]</scope>
    <source>
        <strain evidence="7">V64-1</strain>
    </source>
</reference>
<gene>
    <name evidence="6" type="ORF">FRV6_14215</name>
</gene>
<dbReference type="OrthoDB" id="3223806at2759"/>
<dbReference type="Proteomes" id="UP000219369">
    <property type="component" value="Unassembled WGS sequence"/>
</dbReference>
<keyword evidence="3" id="KW-0378">Hydrolase</keyword>
<dbReference type="InterPro" id="IPR029030">
    <property type="entry name" value="Caspase-like_dom_sf"/>
</dbReference>
<dbReference type="PANTHER" id="PTHR48104">
    <property type="entry name" value="METACASPASE-4"/>
    <property type="match status" value="1"/>
</dbReference>
<evidence type="ECO:0000313" key="6">
    <source>
        <dbReference type="EMBL" id="SCO90087.1"/>
    </source>
</evidence>
<dbReference type="EMBL" id="FMJY01000009">
    <property type="protein sequence ID" value="SCO90087.1"/>
    <property type="molecule type" value="Genomic_DNA"/>
</dbReference>
<evidence type="ECO:0000256" key="1">
    <source>
        <dbReference type="ARBA" id="ARBA00009005"/>
    </source>
</evidence>
<evidence type="ECO:0000256" key="2">
    <source>
        <dbReference type="ARBA" id="ARBA00022703"/>
    </source>
</evidence>
<dbReference type="InterPro" id="IPR050452">
    <property type="entry name" value="Metacaspase"/>
</dbReference>
<proteinExistence type="inferred from homology"/>
<organism evidence="6 7">
    <name type="scientific">Fusarium oxysporum</name>
    <name type="common">Fusarium vascular wilt</name>
    <dbReference type="NCBI Taxonomy" id="5507"/>
    <lineage>
        <taxon>Eukaryota</taxon>
        <taxon>Fungi</taxon>
        <taxon>Dikarya</taxon>
        <taxon>Ascomycota</taxon>
        <taxon>Pezizomycotina</taxon>
        <taxon>Sordariomycetes</taxon>
        <taxon>Hypocreomycetidae</taxon>
        <taxon>Hypocreales</taxon>
        <taxon>Nectriaceae</taxon>
        <taxon>Fusarium</taxon>
        <taxon>Fusarium oxysporum species complex</taxon>
    </lineage>
</organism>
<dbReference type="GO" id="GO:0006915">
    <property type="term" value="P:apoptotic process"/>
    <property type="evidence" value="ECO:0007669"/>
    <property type="project" value="UniProtKB-KW"/>
</dbReference>
<comment type="similarity">
    <text evidence="1">Belongs to the peptidase C14B family.</text>
</comment>
<keyword evidence="4" id="KW-0865">Zymogen</keyword>
<protein>
    <recommendedName>
        <fullName evidence="5">Peptidase C14 caspase domain-containing protein</fullName>
    </recommendedName>
</protein>
<dbReference type="InterPro" id="IPR011600">
    <property type="entry name" value="Pept_C14_caspase"/>
</dbReference>
<dbReference type="GO" id="GO:0005737">
    <property type="term" value="C:cytoplasm"/>
    <property type="evidence" value="ECO:0007669"/>
    <property type="project" value="TreeGrafter"/>
</dbReference>